<gene>
    <name evidence="1" type="ORF">QE152_g24564</name>
</gene>
<dbReference type="InterPro" id="IPR036397">
    <property type="entry name" value="RNaseH_sf"/>
</dbReference>
<accession>A0AAW1KE84</accession>
<dbReference type="GO" id="GO:0003676">
    <property type="term" value="F:nucleic acid binding"/>
    <property type="evidence" value="ECO:0007669"/>
    <property type="project" value="InterPro"/>
</dbReference>
<evidence type="ECO:0000313" key="1">
    <source>
        <dbReference type="EMBL" id="KAK9716768.1"/>
    </source>
</evidence>
<organism evidence="1 2">
    <name type="scientific">Popillia japonica</name>
    <name type="common">Japanese beetle</name>
    <dbReference type="NCBI Taxonomy" id="7064"/>
    <lineage>
        <taxon>Eukaryota</taxon>
        <taxon>Metazoa</taxon>
        <taxon>Ecdysozoa</taxon>
        <taxon>Arthropoda</taxon>
        <taxon>Hexapoda</taxon>
        <taxon>Insecta</taxon>
        <taxon>Pterygota</taxon>
        <taxon>Neoptera</taxon>
        <taxon>Endopterygota</taxon>
        <taxon>Coleoptera</taxon>
        <taxon>Polyphaga</taxon>
        <taxon>Scarabaeiformia</taxon>
        <taxon>Scarabaeidae</taxon>
        <taxon>Rutelinae</taxon>
        <taxon>Popillia</taxon>
    </lineage>
</organism>
<evidence type="ECO:0008006" key="3">
    <source>
        <dbReference type="Google" id="ProtNLM"/>
    </source>
</evidence>
<keyword evidence="2" id="KW-1185">Reference proteome</keyword>
<dbReference type="PANTHER" id="PTHR47326">
    <property type="entry name" value="TRANSPOSABLE ELEMENT TC3 TRANSPOSASE-LIKE PROTEIN"/>
    <property type="match status" value="1"/>
</dbReference>
<dbReference type="Proteomes" id="UP001458880">
    <property type="component" value="Unassembled WGS sequence"/>
</dbReference>
<dbReference type="AlphaFoldDB" id="A0AAW1KE84"/>
<comment type="caution">
    <text evidence="1">The sequence shown here is derived from an EMBL/GenBank/DDBJ whole genome shotgun (WGS) entry which is preliminary data.</text>
</comment>
<dbReference type="EMBL" id="JASPKY010000253">
    <property type="protein sequence ID" value="KAK9716768.1"/>
    <property type="molecule type" value="Genomic_DNA"/>
</dbReference>
<reference evidence="1 2" key="1">
    <citation type="journal article" date="2024" name="BMC Genomics">
        <title>De novo assembly and annotation of Popillia japonica's genome with initial clues to its potential as an invasive pest.</title>
        <authorList>
            <person name="Cucini C."/>
            <person name="Boschi S."/>
            <person name="Funari R."/>
            <person name="Cardaioli E."/>
            <person name="Iannotti N."/>
            <person name="Marturano G."/>
            <person name="Paoli F."/>
            <person name="Bruttini M."/>
            <person name="Carapelli A."/>
            <person name="Frati F."/>
            <person name="Nardi F."/>
        </authorList>
    </citation>
    <scope>NUCLEOTIDE SEQUENCE [LARGE SCALE GENOMIC DNA]</scope>
    <source>
        <strain evidence="1">DMR45628</strain>
    </source>
</reference>
<sequence>MLNESFIPVAHGPPYSPDLNPCDFYLWRSLKDTVYRVGIDTVDDLEMAIRQRIEAIPYATLQAACVEFEKRLQNVIVARGSHFDNLIY</sequence>
<proteinExistence type="predicted"/>
<name>A0AAW1KE84_POPJA</name>
<dbReference type="Gene3D" id="3.30.420.10">
    <property type="entry name" value="Ribonuclease H-like superfamily/Ribonuclease H"/>
    <property type="match status" value="1"/>
</dbReference>
<evidence type="ECO:0000313" key="2">
    <source>
        <dbReference type="Proteomes" id="UP001458880"/>
    </source>
</evidence>
<dbReference type="PANTHER" id="PTHR47326:SF1">
    <property type="entry name" value="HTH PSQ-TYPE DOMAIN-CONTAINING PROTEIN"/>
    <property type="match status" value="1"/>
</dbReference>
<protein>
    <recommendedName>
        <fullName evidence="3">Tc1-like transposase DDE domain-containing protein</fullName>
    </recommendedName>
</protein>